<reference evidence="12 13" key="1">
    <citation type="journal article" name="Sci. Rep.">
        <title>Genome-scale phylogenetic analyses confirm Olpidium as the closest living zoosporic fungus to the non-flagellated, terrestrial fungi.</title>
        <authorList>
            <person name="Chang Y."/>
            <person name="Rochon D."/>
            <person name="Sekimoto S."/>
            <person name="Wang Y."/>
            <person name="Chovatia M."/>
            <person name="Sandor L."/>
            <person name="Salamov A."/>
            <person name="Grigoriev I.V."/>
            <person name="Stajich J.E."/>
            <person name="Spatafora J.W."/>
        </authorList>
    </citation>
    <scope>NUCLEOTIDE SEQUENCE [LARGE SCALE GENOMIC DNA]</scope>
    <source>
        <strain evidence="12">S191</strain>
    </source>
</reference>
<dbReference type="EC" id="2.4.1.16" evidence="2"/>
<sequence length="666" mass="73475">MAADVASYKPTTFPHRFVIHGRLYEFRDDTRRQHSALALLRQNSSAVAAIDAATGVDVSVYFPPPVTTCSELAVKAFSVSCSLPQFDMAYCHSVKLSDPVMKYSFLGEIAYQWSDISRPPDGRKLFAYNGIVLDVTRFLKDNDSFLGQWVQDAVESSVGTDATIRFGSNKATRAAAACLQSLYAAGVVSTKTVGCFISDIILYTSLVAVLGVVVLKFVLAVIFSWFMSRELGRLQEKRNNFYRNRNRGSKSYALVRKSRDNLADRQGSLPLNQSPHHVHVCPGTPGSGPTRFGTIASPANSRPLSAASSPQLSAAVASFGGAADTQVLPDELAPFPTVEEARDLRNIHTIMLVTCYSEGEESLRCTLDSLTCTDYSPEHKLIVVIADGLIQGEGNPKSTPQLLVDMLELDPTLPNPPEPMIYCSIVDGAKRHNKAQIYVGVYRCGGKWANAVVIVKCGTEGEKGGEKPGNRGKRDSQVILMRFFQKVIFNDPMTPLEYDLFCKIRHAAKVTADAYEILLMVDADTKVLADSVTRMVLCMARDPEVMGLCGETRIANKRATWVTRIQVFEYHISHHLGKAFESIFGGVTCLPGCFCMYRIKAPKGDGNRWVPIIASPAVIDEYRVNVVDTLHKKNLLLLGEDRFLTTVMLRKFPKRKMIFVPKAVCK</sequence>
<dbReference type="GO" id="GO:0006031">
    <property type="term" value="P:chitin biosynthetic process"/>
    <property type="evidence" value="ECO:0007669"/>
    <property type="project" value="TreeGrafter"/>
</dbReference>
<keyword evidence="9" id="KW-0325">Glycoprotein</keyword>
<dbReference type="PANTHER" id="PTHR22914:SF16">
    <property type="entry name" value="CHITIN SYNTHASE 3"/>
    <property type="match status" value="1"/>
</dbReference>
<dbReference type="InterPro" id="IPR004835">
    <property type="entry name" value="Chitin_synth"/>
</dbReference>
<evidence type="ECO:0000313" key="13">
    <source>
        <dbReference type="Proteomes" id="UP000673691"/>
    </source>
</evidence>
<dbReference type="AlphaFoldDB" id="A0A8H7ZW26"/>
<keyword evidence="5" id="KW-0808">Transferase</keyword>
<dbReference type="GO" id="GO:0005886">
    <property type="term" value="C:plasma membrane"/>
    <property type="evidence" value="ECO:0007669"/>
    <property type="project" value="UniProtKB-SubCell"/>
</dbReference>
<dbReference type="SUPFAM" id="SSF53448">
    <property type="entry name" value="Nucleotide-diphospho-sugar transferases"/>
    <property type="match status" value="1"/>
</dbReference>
<evidence type="ECO:0000259" key="11">
    <source>
        <dbReference type="Pfam" id="PF22997"/>
    </source>
</evidence>
<feature type="transmembrane region" description="Helical" evidence="10">
    <location>
        <begin position="200"/>
        <end position="227"/>
    </location>
</feature>
<evidence type="ECO:0000256" key="7">
    <source>
        <dbReference type="ARBA" id="ARBA00022989"/>
    </source>
</evidence>
<comment type="subcellular location">
    <subcellularLocation>
        <location evidence="1">Cell membrane</location>
        <topology evidence="1">Multi-pass membrane protein</topology>
    </subcellularLocation>
</comment>
<evidence type="ECO:0000256" key="8">
    <source>
        <dbReference type="ARBA" id="ARBA00023136"/>
    </source>
</evidence>
<keyword evidence="4" id="KW-0328">Glycosyltransferase</keyword>
<evidence type="ECO:0000256" key="6">
    <source>
        <dbReference type="ARBA" id="ARBA00022692"/>
    </source>
</evidence>
<proteinExistence type="predicted"/>
<evidence type="ECO:0000256" key="9">
    <source>
        <dbReference type="ARBA" id="ARBA00023180"/>
    </source>
</evidence>
<evidence type="ECO:0000256" key="1">
    <source>
        <dbReference type="ARBA" id="ARBA00004651"/>
    </source>
</evidence>
<evidence type="ECO:0000313" key="12">
    <source>
        <dbReference type="EMBL" id="KAG5460514.1"/>
    </source>
</evidence>
<gene>
    <name evidence="12" type="ORF">BJ554DRAFT_7428</name>
</gene>
<protein>
    <recommendedName>
        <fullName evidence="2">chitin synthase</fullName>
        <ecNumber evidence="2">2.4.1.16</ecNumber>
    </recommendedName>
</protein>
<organism evidence="12 13">
    <name type="scientific">Olpidium bornovanus</name>
    <dbReference type="NCBI Taxonomy" id="278681"/>
    <lineage>
        <taxon>Eukaryota</taxon>
        <taxon>Fungi</taxon>
        <taxon>Fungi incertae sedis</taxon>
        <taxon>Olpidiomycota</taxon>
        <taxon>Olpidiomycotina</taxon>
        <taxon>Olpidiomycetes</taxon>
        <taxon>Olpidiales</taxon>
        <taxon>Olpidiaceae</taxon>
        <taxon>Olpidium</taxon>
    </lineage>
</organism>
<evidence type="ECO:0000256" key="10">
    <source>
        <dbReference type="SAM" id="Phobius"/>
    </source>
</evidence>
<feature type="domain" description="Chitin synthase 4-like" evidence="11">
    <location>
        <begin position="109"/>
        <end position="186"/>
    </location>
</feature>
<dbReference type="PANTHER" id="PTHR22914">
    <property type="entry name" value="CHITIN SYNTHASE"/>
    <property type="match status" value="1"/>
</dbReference>
<keyword evidence="8 10" id="KW-0472">Membrane</keyword>
<dbReference type="EMBL" id="JAEFCI010005106">
    <property type="protein sequence ID" value="KAG5460514.1"/>
    <property type="molecule type" value="Genomic_DNA"/>
</dbReference>
<keyword evidence="3" id="KW-1003">Cell membrane</keyword>
<keyword evidence="6 10" id="KW-0812">Transmembrane</keyword>
<dbReference type="InterPro" id="IPR029044">
    <property type="entry name" value="Nucleotide-diphossugar_trans"/>
</dbReference>
<evidence type="ECO:0000256" key="4">
    <source>
        <dbReference type="ARBA" id="ARBA00022676"/>
    </source>
</evidence>
<dbReference type="OrthoDB" id="370884at2759"/>
<evidence type="ECO:0000256" key="3">
    <source>
        <dbReference type="ARBA" id="ARBA00022475"/>
    </source>
</evidence>
<dbReference type="GO" id="GO:0030428">
    <property type="term" value="C:cell septum"/>
    <property type="evidence" value="ECO:0007669"/>
    <property type="project" value="TreeGrafter"/>
</dbReference>
<evidence type="ECO:0000256" key="2">
    <source>
        <dbReference type="ARBA" id="ARBA00012543"/>
    </source>
</evidence>
<keyword evidence="7 10" id="KW-1133">Transmembrane helix</keyword>
<comment type="caution">
    <text evidence="12">The sequence shown here is derived from an EMBL/GenBank/DDBJ whole genome shotgun (WGS) entry which is preliminary data.</text>
</comment>
<feature type="non-terminal residue" evidence="12">
    <location>
        <position position="666"/>
    </location>
</feature>
<dbReference type="Pfam" id="PF03142">
    <property type="entry name" value="Chitin_synth_2"/>
    <property type="match status" value="1"/>
</dbReference>
<dbReference type="GO" id="GO:0004100">
    <property type="term" value="F:chitin synthase activity"/>
    <property type="evidence" value="ECO:0007669"/>
    <property type="project" value="UniProtKB-EC"/>
</dbReference>
<evidence type="ECO:0000256" key="5">
    <source>
        <dbReference type="ARBA" id="ARBA00022679"/>
    </source>
</evidence>
<dbReference type="Proteomes" id="UP000673691">
    <property type="component" value="Unassembled WGS sequence"/>
</dbReference>
<keyword evidence="13" id="KW-1185">Reference proteome</keyword>
<dbReference type="Pfam" id="PF22997">
    <property type="entry name" value="CHS4"/>
    <property type="match status" value="1"/>
</dbReference>
<dbReference type="InterPro" id="IPR054295">
    <property type="entry name" value="CHS4-like_dom"/>
</dbReference>
<accession>A0A8H7ZW26</accession>
<name>A0A8H7ZW26_9FUNG</name>